<evidence type="ECO:0000313" key="1">
    <source>
        <dbReference type="EMBL" id="WRW37701.1"/>
    </source>
</evidence>
<reference evidence="1 2" key="1">
    <citation type="submission" date="2023-12" db="EMBL/GenBank/DDBJ databases">
        <authorList>
            <person name="Menendez E."/>
            <person name="Kaur S."/>
            <person name="Flores-Felix J.D."/>
            <person name="diCenzo G.C."/>
            <person name="Peix A."/>
            <person name="Velazquez E."/>
        </authorList>
    </citation>
    <scope>NUCLEOTIDE SEQUENCE [LARGE SCALE GENOMIC DNA]</scope>
    <source>
        <strain evidence="1 2">CIP 108029</strain>
        <plasmid evidence="1 2">pRinCIP108029a</plasmid>
    </source>
</reference>
<proteinExistence type="predicted"/>
<keyword evidence="2" id="KW-1185">Reference proteome</keyword>
<dbReference type="RefSeq" id="WP_193446014.1">
    <property type="nucleotide sequence ID" value="NZ_BSOQ01000059.1"/>
</dbReference>
<evidence type="ECO:0000313" key="2">
    <source>
        <dbReference type="Proteomes" id="UP001322785"/>
    </source>
</evidence>
<keyword evidence="1" id="KW-0614">Plasmid</keyword>
<sequence length="62" mass="6637">MGRNTNTSPQNGYVVRKDATAKRLTATGAEFVPTSSQEFGGFIKQETAKFAEIIKSAAITAE</sequence>
<dbReference type="InterPro" id="IPR042100">
    <property type="entry name" value="Bug_dom1"/>
</dbReference>
<geneLocation type="plasmid" evidence="1 2">
    <name>pRinCIP108029a</name>
</geneLocation>
<dbReference type="Gene3D" id="3.40.190.150">
    <property type="entry name" value="Bordetella uptake gene, domain 1"/>
    <property type="match status" value="1"/>
</dbReference>
<gene>
    <name evidence="1" type="ORF">U5G49_007315</name>
</gene>
<dbReference type="EMBL" id="CP140639">
    <property type="protein sequence ID" value="WRW37701.1"/>
    <property type="molecule type" value="Genomic_DNA"/>
</dbReference>
<accession>A0ABZ1DNV8</accession>
<name>A0ABZ1DNV8_9HYPH</name>
<protein>
    <submittedName>
        <fullName evidence="1">Uncharacterized protein</fullName>
    </submittedName>
</protein>
<dbReference type="Proteomes" id="UP001322785">
    <property type="component" value="Plasmid pRinCIP108029a"/>
</dbReference>
<organism evidence="1 2">
    <name type="scientific">Rhizobium indigoferae</name>
    <dbReference type="NCBI Taxonomy" id="158891"/>
    <lineage>
        <taxon>Bacteria</taxon>
        <taxon>Pseudomonadati</taxon>
        <taxon>Pseudomonadota</taxon>
        <taxon>Alphaproteobacteria</taxon>
        <taxon>Hyphomicrobiales</taxon>
        <taxon>Rhizobiaceae</taxon>
        <taxon>Rhizobium/Agrobacterium group</taxon>
        <taxon>Rhizobium</taxon>
    </lineage>
</organism>